<sequence length="358" mass="39904">MGNIQAGDAKPPKSGKSKGLKIIRGKRNKTEEQHFTGVVPDERSSQIITDKNNHQITKTLTPHGNGALTPKIHEKISPQSGESSSDSVFTDPQTPVGFSAEINQCYYSEESVLSDVEIPDNIQDSFSHNFTLNSFKLNEHKFKREKILSAKLSKLGISKTSQISLEAEPNDSFSSENVEIITNNFSEIDQNISGESGIYVDGGEILRLEDFEMSPRDRSSENNEQKNSDDSSDYSSPVGAYKRIMSEPGDGYKIIEDSLVLKRVASLSLNVNEKVSLEVTKPKFVPEKLDFKLYEKFEGHMLLNWYLSELAEKQFAGVRLNGAQDLKVIAAQFCTHLLAAGVLRQIPDKDTPMYTTFK</sequence>
<comment type="caution">
    <text evidence="2">The sequence shown here is derived from an EMBL/GenBank/DDBJ whole genome shotgun (WGS) entry which is preliminary data.</text>
</comment>
<feature type="compositionally biased region" description="Basic and acidic residues" evidence="1">
    <location>
        <begin position="214"/>
        <end position="229"/>
    </location>
</feature>
<organism evidence="2 3">
    <name type="scientific">Popillia japonica</name>
    <name type="common">Japanese beetle</name>
    <dbReference type="NCBI Taxonomy" id="7064"/>
    <lineage>
        <taxon>Eukaryota</taxon>
        <taxon>Metazoa</taxon>
        <taxon>Ecdysozoa</taxon>
        <taxon>Arthropoda</taxon>
        <taxon>Hexapoda</taxon>
        <taxon>Insecta</taxon>
        <taxon>Pterygota</taxon>
        <taxon>Neoptera</taxon>
        <taxon>Endopterygota</taxon>
        <taxon>Coleoptera</taxon>
        <taxon>Polyphaga</taxon>
        <taxon>Scarabaeiformia</taxon>
        <taxon>Scarabaeidae</taxon>
        <taxon>Rutelinae</taxon>
        <taxon>Popillia</taxon>
    </lineage>
</organism>
<evidence type="ECO:0000256" key="1">
    <source>
        <dbReference type="SAM" id="MobiDB-lite"/>
    </source>
</evidence>
<feature type="region of interest" description="Disordered" evidence="1">
    <location>
        <begin position="1"/>
        <end position="31"/>
    </location>
</feature>
<keyword evidence="3" id="KW-1185">Reference proteome</keyword>
<evidence type="ECO:0000313" key="3">
    <source>
        <dbReference type="Proteomes" id="UP001458880"/>
    </source>
</evidence>
<dbReference type="EMBL" id="JASPKY010000367">
    <property type="protein sequence ID" value="KAK9703547.1"/>
    <property type="molecule type" value="Genomic_DNA"/>
</dbReference>
<protein>
    <recommendedName>
        <fullName evidence="4">Rad21/Rec8-like protein C-terminal eukaryotic domain-containing protein</fullName>
    </recommendedName>
</protein>
<reference evidence="2 3" key="1">
    <citation type="journal article" date="2024" name="BMC Genomics">
        <title>De novo assembly and annotation of Popillia japonica's genome with initial clues to its potential as an invasive pest.</title>
        <authorList>
            <person name="Cucini C."/>
            <person name="Boschi S."/>
            <person name="Funari R."/>
            <person name="Cardaioli E."/>
            <person name="Iannotti N."/>
            <person name="Marturano G."/>
            <person name="Paoli F."/>
            <person name="Bruttini M."/>
            <person name="Carapelli A."/>
            <person name="Frati F."/>
            <person name="Nardi F."/>
        </authorList>
    </citation>
    <scope>NUCLEOTIDE SEQUENCE [LARGE SCALE GENOMIC DNA]</scope>
    <source>
        <strain evidence="2">DMR45628</strain>
    </source>
</reference>
<gene>
    <name evidence="2" type="ORF">QE152_g29252</name>
</gene>
<dbReference type="AlphaFoldDB" id="A0AAW1JIV7"/>
<dbReference type="Proteomes" id="UP001458880">
    <property type="component" value="Unassembled WGS sequence"/>
</dbReference>
<accession>A0AAW1JIV7</accession>
<feature type="region of interest" description="Disordered" evidence="1">
    <location>
        <begin position="214"/>
        <end position="239"/>
    </location>
</feature>
<evidence type="ECO:0008006" key="4">
    <source>
        <dbReference type="Google" id="ProtNLM"/>
    </source>
</evidence>
<proteinExistence type="predicted"/>
<name>A0AAW1JIV7_POPJA</name>
<feature type="non-terminal residue" evidence="2">
    <location>
        <position position="358"/>
    </location>
</feature>
<evidence type="ECO:0000313" key="2">
    <source>
        <dbReference type="EMBL" id="KAK9703547.1"/>
    </source>
</evidence>
<feature type="compositionally biased region" description="Basic residues" evidence="1">
    <location>
        <begin position="13"/>
        <end position="27"/>
    </location>
</feature>